<evidence type="ECO:0000256" key="1">
    <source>
        <dbReference type="ARBA" id="ARBA00023015"/>
    </source>
</evidence>
<dbReference type="PANTHER" id="PTHR33204:SF39">
    <property type="entry name" value="TRANSCRIPTIONAL REGULATORY PROTEIN"/>
    <property type="match status" value="1"/>
</dbReference>
<evidence type="ECO:0000256" key="3">
    <source>
        <dbReference type="ARBA" id="ARBA00023163"/>
    </source>
</evidence>
<feature type="domain" description="HTH hxlR-type" evidence="4">
    <location>
        <begin position="1"/>
        <end position="83"/>
    </location>
</feature>
<dbReference type="InterPro" id="IPR002577">
    <property type="entry name" value="HTH_HxlR"/>
</dbReference>
<dbReference type="GO" id="GO:0003677">
    <property type="term" value="F:DNA binding"/>
    <property type="evidence" value="ECO:0007669"/>
    <property type="project" value="UniProtKB-KW"/>
</dbReference>
<dbReference type="PANTHER" id="PTHR33204">
    <property type="entry name" value="TRANSCRIPTIONAL REGULATOR, MARR FAMILY"/>
    <property type="match status" value="1"/>
</dbReference>
<dbReference type="Proteomes" id="UP000676649">
    <property type="component" value="Chromosome"/>
</dbReference>
<dbReference type="Pfam" id="PF01638">
    <property type="entry name" value="HxlR"/>
    <property type="match status" value="1"/>
</dbReference>
<dbReference type="PROSITE" id="PS51118">
    <property type="entry name" value="HTH_HXLR"/>
    <property type="match status" value="1"/>
</dbReference>
<keyword evidence="6" id="KW-1185">Reference proteome</keyword>
<dbReference type="AlphaFoldDB" id="A0A975MS28"/>
<dbReference type="EMBL" id="CP073754">
    <property type="protein sequence ID" value="QWF72474.1"/>
    <property type="molecule type" value="Genomic_DNA"/>
</dbReference>
<reference evidence="5" key="1">
    <citation type="submission" date="2021-04" db="EMBL/GenBank/DDBJ databases">
        <title>Draft genome sequence data of methanotrophic Methylovulum sp. strain S1L and Methylomonas sp. strain S2AM isolated from boreal lake water columns.</title>
        <authorList>
            <person name="Rissanen A.J."/>
            <person name="Mangayil R."/>
            <person name="Svenning M.M."/>
            <person name="Khanongnuch R."/>
        </authorList>
    </citation>
    <scope>NUCLEOTIDE SEQUENCE</scope>
    <source>
        <strain evidence="5">S2AM</strain>
    </source>
</reference>
<organism evidence="5 6">
    <name type="scientific">Methylomonas paludis</name>
    <dbReference type="NCBI Taxonomy" id="1173101"/>
    <lineage>
        <taxon>Bacteria</taxon>
        <taxon>Pseudomonadati</taxon>
        <taxon>Pseudomonadota</taxon>
        <taxon>Gammaproteobacteria</taxon>
        <taxon>Methylococcales</taxon>
        <taxon>Methylococcaceae</taxon>
        <taxon>Methylomonas</taxon>
    </lineage>
</organism>
<dbReference type="SUPFAM" id="SSF46785">
    <property type="entry name" value="Winged helix' DNA-binding domain"/>
    <property type="match status" value="1"/>
</dbReference>
<dbReference type="Gene3D" id="1.10.10.10">
    <property type="entry name" value="Winged helix-like DNA-binding domain superfamily/Winged helix DNA-binding domain"/>
    <property type="match status" value="1"/>
</dbReference>
<evidence type="ECO:0000313" key="5">
    <source>
        <dbReference type="EMBL" id="QWF72474.1"/>
    </source>
</evidence>
<evidence type="ECO:0000256" key="2">
    <source>
        <dbReference type="ARBA" id="ARBA00023125"/>
    </source>
</evidence>
<evidence type="ECO:0000313" key="6">
    <source>
        <dbReference type="Proteomes" id="UP000676649"/>
    </source>
</evidence>
<protein>
    <submittedName>
        <fullName evidence="5">Helix-turn-helix transcriptional regulator</fullName>
    </submittedName>
</protein>
<accession>A0A975MS28</accession>
<sequence>MVIGVLSHGPMRYNQLHRAVEGISQRMLTLTLKGLEQDGLLKRTVYPTVPPRVDYQLTELGLTLIVPLQSLYEWAVENRPAMQAARKKFAQNKPETGLS</sequence>
<dbReference type="InterPro" id="IPR036390">
    <property type="entry name" value="WH_DNA-bd_sf"/>
</dbReference>
<keyword evidence="1" id="KW-0805">Transcription regulation</keyword>
<keyword evidence="3" id="KW-0804">Transcription</keyword>
<name>A0A975MS28_9GAMM</name>
<proteinExistence type="predicted"/>
<gene>
    <name evidence="5" type="ORF">KEF85_03590</name>
</gene>
<dbReference type="KEGG" id="mpad:KEF85_03590"/>
<dbReference type="InterPro" id="IPR036388">
    <property type="entry name" value="WH-like_DNA-bd_sf"/>
</dbReference>
<keyword evidence="2" id="KW-0238">DNA-binding</keyword>
<evidence type="ECO:0000259" key="4">
    <source>
        <dbReference type="PROSITE" id="PS51118"/>
    </source>
</evidence>